<dbReference type="AlphaFoldDB" id="A0A1G2MG13"/>
<sequence>MTTLSVPIPQHLEDFINEQVKLGRGANKAAVVRRAIDHLREQEAITSVLNAQREPTLKGKLRNLADKL</sequence>
<dbReference type="GO" id="GO:0006355">
    <property type="term" value="P:regulation of DNA-templated transcription"/>
    <property type="evidence" value="ECO:0007669"/>
    <property type="project" value="InterPro"/>
</dbReference>
<name>A0A1G2MG13_9BACT</name>
<evidence type="ECO:0000313" key="1">
    <source>
        <dbReference type="EMBL" id="OHA21981.1"/>
    </source>
</evidence>
<evidence type="ECO:0008006" key="3">
    <source>
        <dbReference type="Google" id="ProtNLM"/>
    </source>
</evidence>
<dbReference type="InterPro" id="IPR038296">
    <property type="entry name" value="ParD_sf"/>
</dbReference>
<reference evidence="1 2" key="1">
    <citation type="journal article" date="2016" name="Nat. Commun.">
        <title>Thousands of microbial genomes shed light on interconnected biogeochemical processes in an aquifer system.</title>
        <authorList>
            <person name="Anantharaman K."/>
            <person name="Brown C.T."/>
            <person name="Hug L.A."/>
            <person name="Sharon I."/>
            <person name="Castelle C.J."/>
            <person name="Probst A.J."/>
            <person name="Thomas B.C."/>
            <person name="Singh A."/>
            <person name="Wilkins M.J."/>
            <person name="Karaoz U."/>
            <person name="Brodie E.L."/>
            <person name="Williams K.H."/>
            <person name="Hubbard S.S."/>
            <person name="Banfield J.F."/>
        </authorList>
    </citation>
    <scope>NUCLEOTIDE SEQUENCE [LARGE SCALE GENOMIC DNA]</scope>
</reference>
<gene>
    <name evidence="1" type="ORF">A3C72_01130</name>
</gene>
<evidence type="ECO:0000313" key="2">
    <source>
        <dbReference type="Proteomes" id="UP000177130"/>
    </source>
</evidence>
<dbReference type="InterPro" id="IPR010985">
    <property type="entry name" value="Ribbon_hlx_hlx"/>
</dbReference>
<organism evidence="1 2">
    <name type="scientific">Candidatus Taylorbacteria bacterium RIFCSPHIGHO2_02_FULL_43_32b</name>
    <dbReference type="NCBI Taxonomy" id="1802306"/>
    <lineage>
        <taxon>Bacteria</taxon>
        <taxon>Candidatus Tayloriibacteriota</taxon>
    </lineage>
</organism>
<dbReference type="SUPFAM" id="SSF47598">
    <property type="entry name" value="Ribbon-helix-helix"/>
    <property type="match status" value="1"/>
</dbReference>
<accession>A0A1G2MG13</accession>
<dbReference type="Proteomes" id="UP000177130">
    <property type="component" value="Unassembled WGS sequence"/>
</dbReference>
<dbReference type="Gene3D" id="6.10.10.120">
    <property type="entry name" value="Antitoxin ParD1-like"/>
    <property type="match status" value="1"/>
</dbReference>
<dbReference type="EMBL" id="MHRK01000062">
    <property type="protein sequence ID" value="OHA21981.1"/>
    <property type="molecule type" value="Genomic_DNA"/>
</dbReference>
<dbReference type="STRING" id="1802306.A3C72_01130"/>
<protein>
    <recommendedName>
        <fullName evidence="3">Ribbon-helix-helix protein CopG domain-containing protein</fullName>
    </recommendedName>
</protein>
<comment type="caution">
    <text evidence="1">The sequence shown here is derived from an EMBL/GenBank/DDBJ whole genome shotgun (WGS) entry which is preliminary data.</text>
</comment>
<proteinExistence type="predicted"/>